<proteinExistence type="evidence at transcript level"/>
<organism evidence="1">
    <name type="scientific">Amblyomma aureolatum</name>
    <dbReference type="NCBI Taxonomy" id="187763"/>
    <lineage>
        <taxon>Eukaryota</taxon>
        <taxon>Metazoa</taxon>
        <taxon>Ecdysozoa</taxon>
        <taxon>Arthropoda</taxon>
        <taxon>Chelicerata</taxon>
        <taxon>Arachnida</taxon>
        <taxon>Acari</taxon>
        <taxon>Parasitiformes</taxon>
        <taxon>Ixodida</taxon>
        <taxon>Ixodoidea</taxon>
        <taxon>Ixodidae</taxon>
        <taxon>Amblyomminae</taxon>
        <taxon>Amblyomma</taxon>
    </lineage>
</organism>
<dbReference type="AlphaFoldDB" id="A0A1E1WWR4"/>
<reference evidence="1" key="1">
    <citation type="journal article" date="2017" name="Front. Cell. Infect. Microbiol.">
        <title>The Distinct Transcriptional Response of the Midgut of Amblyomma sculptum and Amblyomma aureolatum Ticks to Rickettsia rickettsii Correlates to Their Differences in Susceptibility to Infection.</title>
        <authorList>
            <person name="Martins L.A."/>
            <person name="Galletti M.F.B.M."/>
            <person name="Ribeiro J.M."/>
            <person name="Fujita A."/>
            <person name="Costa F.B."/>
            <person name="Labruna M.B."/>
            <person name="Daffre S."/>
            <person name="Fogaca A.C."/>
        </authorList>
    </citation>
    <scope>NUCLEOTIDE SEQUENCE</scope>
</reference>
<evidence type="ECO:0000313" key="1">
    <source>
        <dbReference type="EMBL" id="JAT91460.1"/>
    </source>
</evidence>
<accession>A0A1E1WWR4</accession>
<dbReference type="Gene3D" id="2.10.80.10">
    <property type="entry name" value="Lipase, subunit A"/>
    <property type="match status" value="1"/>
</dbReference>
<name>A0A1E1WWR4_9ACAR</name>
<sequence>QHEYPEDDYATERPHGIGEPCIFSFECFDGLCCVDFQNGTMTCQPRPTEVGKNCSLQVGFLAPGADEGAYLYACPCSGGLVCKETMTEGPAKQLELIEESAALDDEKIKLGTCHENKTEANTTR</sequence>
<feature type="non-terminal residue" evidence="1">
    <location>
        <position position="1"/>
    </location>
</feature>
<protein>
    <submittedName>
        <fullName evidence="1">Putative secreted peptide</fullName>
    </submittedName>
</protein>
<dbReference type="EMBL" id="GFAC01007728">
    <property type="protein sequence ID" value="JAT91460.1"/>
    <property type="molecule type" value="mRNA"/>
</dbReference>